<dbReference type="InterPro" id="IPR001387">
    <property type="entry name" value="Cro/C1-type_HTH"/>
</dbReference>
<name>A0A1I7IBT2_9BACL</name>
<dbReference type="EMBL" id="FPBV01000006">
    <property type="protein sequence ID" value="SFU70286.1"/>
    <property type="molecule type" value="Genomic_DNA"/>
</dbReference>
<protein>
    <submittedName>
        <fullName evidence="2">Helix-turn-helix domain-containing protein</fullName>
    </submittedName>
</protein>
<organism evidence="2 3">
    <name type="scientific">Alicyclobacillus macrosporangiidus</name>
    <dbReference type="NCBI Taxonomy" id="392015"/>
    <lineage>
        <taxon>Bacteria</taxon>
        <taxon>Bacillati</taxon>
        <taxon>Bacillota</taxon>
        <taxon>Bacilli</taxon>
        <taxon>Bacillales</taxon>
        <taxon>Alicyclobacillaceae</taxon>
        <taxon>Alicyclobacillus</taxon>
    </lineage>
</organism>
<dbReference type="STRING" id="392015.SAMN05421543_106114"/>
<evidence type="ECO:0000313" key="2">
    <source>
        <dbReference type="EMBL" id="SFU70286.1"/>
    </source>
</evidence>
<dbReference type="Pfam" id="PF01381">
    <property type="entry name" value="HTH_3"/>
    <property type="match status" value="1"/>
</dbReference>
<evidence type="ECO:0000259" key="1">
    <source>
        <dbReference type="PROSITE" id="PS50943"/>
    </source>
</evidence>
<sequence length="132" mass="14349">MNSKMAWALGVNVVCMVYLSFDGGDVGGAARYRAGLRMDKEVMKVKRGMKAVVARALRGAANLTQDEEAAAVNVHRTVISRVENGAPMSDDLFDAIIGACGGAPFIDWLIDLLQAAKEWHQTRRRIGPLLYA</sequence>
<dbReference type="GO" id="GO:0003677">
    <property type="term" value="F:DNA binding"/>
    <property type="evidence" value="ECO:0007669"/>
    <property type="project" value="InterPro"/>
</dbReference>
<gene>
    <name evidence="2" type="ORF">SAMN05421543_106114</name>
</gene>
<keyword evidence="3" id="KW-1185">Reference proteome</keyword>
<accession>A0A1I7IBT2</accession>
<dbReference type="Proteomes" id="UP000183508">
    <property type="component" value="Unassembled WGS sequence"/>
</dbReference>
<proteinExistence type="predicted"/>
<dbReference type="Gene3D" id="1.10.260.40">
    <property type="entry name" value="lambda repressor-like DNA-binding domains"/>
    <property type="match status" value="1"/>
</dbReference>
<feature type="domain" description="HTH cro/C1-type" evidence="1">
    <location>
        <begin position="55"/>
        <end position="85"/>
    </location>
</feature>
<dbReference type="AlphaFoldDB" id="A0A1I7IBT2"/>
<reference evidence="3" key="1">
    <citation type="submission" date="2016-10" db="EMBL/GenBank/DDBJ databases">
        <authorList>
            <person name="Varghese N."/>
        </authorList>
    </citation>
    <scope>NUCLEOTIDE SEQUENCE [LARGE SCALE GENOMIC DNA]</scope>
    <source>
        <strain evidence="3">DSM 17980</strain>
    </source>
</reference>
<dbReference type="PROSITE" id="PS50943">
    <property type="entry name" value="HTH_CROC1"/>
    <property type="match status" value="1"/>
</dbReference>
<dbReference type="OrthoDB" id="10004115at2"/>
<evidence type="ECO:0000313" key="3">
    <source>
        <dbReference type="Proteomes" id="UP000183508"/>
    </source>
</evidence>
<dbReference type="SUPFAM" id="SSF47413">
    <property type="entry name" value="lambda repressor-like DNA-binding domains"/>
    <property type="match status" value="1"/>
</dbReference>
<dbReference type="InterPro" id="IPR010982">
    <property type="entry name" value="Lambda_DNA-bd_dom_sf"/>
</dbReference>
<dbReference type="CDD" id="cd00093">
    <property type="entry name" value="HTH_XRE"/>
    <property type="match status" value="1"/>
</dbReference>